<dbReference type="Proteomes" id="UP000688947">
    <property type="component" value="Unassembled WGS sequence"/>
</dbReference>
<proteinExistence type="predicted"/>
<evidence type="ECO:0000313" key="3">
    <source>
        <dbReference type="Proteomes" id="UP000251314"/>
    </source>
</evidence>
<evidence type="ECO:0000313" key="2">
    <source>
        <dbReference type="EMBL" id="RAW33329.1"/>
    </source>
</evidence>
<gene>
    <name evidence="1" type="ORF">JG687_00018624</name>
    <name evidence="2" type="ORF">PC110_g10337</name>
</gene>
<dbReference type="EMBL" id="MJFZ01000241">
    <property type="protein sequence ID" value="RAW33329.1"/>
    <property type="molecule type" value="Genomic_DNA"/>
</dbReference>
<dbReference type="Proteomes" id="UP000251314">
    <property type="component" value="Unassembled WGS sequence"/>
</dbReference>
<dbReference type="OrthoDB" id="90787at2759"/>
<accession>A0A329S9Q0</accession>
<dbReference type="VEuPathDB" id="FungiDB:PC110_g10337"/>
<reference evidence="2 3" key="1">
    <citation type="submission" date="2018-01" db="EMBL/GenBank/DDBJ databases">
        <title>Draft genome of the strawberry crown rot pathogen Phytophthora cactorum.</title>
        <authorList>
            <person name="Armitage A.D."/>
            <person name="Lysoe E."/>
            <person name="Nellist C.F."/>
            <person name="Harrison R.J."/>
            <person name="Brurberg M.B."/>
        </authorList>
    </citation>
    <scope>NUCLEOTIDE SEQUENCE [LARGE SCALE GENOMIC DNA]</scope>
    <source>
        <strain evidence="2 3">10300</strain>
    </source>
</reference>
<protein>
    <submittedName>
        <fullName evidence="2">Uncharacterized protein</fullName>
    </submittedName>
</protein>
<dbReference type="AlphaFoldDB" id="A0A329S9Q0"/>
<comment type="caution">
    <text evidence="2">The sequence shown here is derived from an EMBL/GenBank/DDBJ whole genome shotgun (WGS) entry which is preliminary data.</text>
</comment>
<name>A0A329S9Q0_9STRA</name>
<reference evidence="1" key="2">
    <citation type="submission" date="2021-01" db="EMBL/GenBank/DDBJ databases">
        <title>Phytophthora aleatoria, a newly-described species from Pinus radiata is distinct from Phytophthora cactorum isolates based on comparative genomics.</title>
        <authorList>
            <person name="Mcdougal R."/>
            <person name="Panda P."/>
            <person name="Williams N."/>
            <person name="Studholme D.J."/>
        </authorList>
    </citation>
    <scope>NUCLEOTIDE SEQUENCE</scope>
    <source>
        <strain evidence="1">NZFS 3830</strain>
    </source>
</reference>
<sequence>MLIEAKGENVPPLRDKAPNLDWERLRWHAERVVSENGPLGEFWALLEEWVEGYFAENAISIWRKLTERAGKGRTPSEGRRRRRR</sequence>
<evidence type="ECO:0000313" key="1">
    <source>
        <dbReference type="EMBL" id="KAG6943163.1"/>
    </source>
</evidence>
<organism evidence="2 3">
    <name type="scientific">Phytophthora cactorum</name>
    <dbReference type="NCBI Taxonomy" id="29920"/>
    <lineage>
        <taxon>Eukaryota</taxon>
        <taxon>Sar</taxon>
        <taxon>Stramenopiles</taxon>
        <taxon>Oomycota</taxon>
        <taxon>Peronosporomycetes</taxon>
        <taxon>Peronosporales</taxon>
        <taxon>Peronosporaceae</taxon>
        <taxon>Phytophthora</taxon>
    </lineage>
</organism>
<dbReference type="EMBL" id="JAENGZ010002654">
    <property type="protein sequence ID" value="KAG6943163.1"/>
    <property type="molecule type" value="Genomic_DNA"/>
</dbReference>
<keyword evidence="3" id="KW-1185">Reference proteome</keyword>